<evidence type="ECO:0000313" key="2">
    <source>
        <dbReference type="Proteomes" id="UP000198925"/>
    </source>
</evidence>
<dbReference type="RefSeq" id="WP_090663982.1">
    <property type="nucleotide sequence ID" value="NZ_FMZX01000010.1"/>
</dbReference>
<keyword evidence="2" id="KW-1185">Reference proteome</keyword>
<organism evidence="1 2">
    <name type="scientific">Belnapia rosea</name>
    <dbReference type="NCBI Taxonomy" id="938405"/>
    <lineage>
        <taxon>Bacteria</taxon>
        <taxon>Pseudomonadati</taxon>
        <taxon>Pseudomonadota</taxon>
        <taxon>Alphaproteobacteria</taxon>
        <taxon>Acetobacterales</taxon>
        <taxon>Roseomonadaceae</taxon>
        <taxon>Belnapia</taxon>
    </lineage>
</organism>
<proteinExistence type="predicted"/>
<sequence>MQEQSLDACFEAIRSRLAAGEPAGNVEVLAAACLLSMTAGPRQAALWEVFTAAALTVLRDGAALNIADGPVEAVAAFLASTPFGEIAQLRRMDPHVWGVRLHAVRRDGCWLVLHGRFDSLYFAIGAGTGRHAAAGRSRDPAMAEREMRVALADIAAGFHATANGTPPLRFLLANGRPVDQSIVLARLDRLLGEVEVAPGLGIRQDPGTAFIDPLLLPAIAARPDVAFEPGRTLRAAAMAEGSSVAEALYMPDSGWPEQNLAARRLRDRLLAASQPVPPDPGELRLFVSLDFEKRVWVEQEEGFLALFQALRPRAPRITVFLNGMTGMVGAQAPEALATAFPAIAGRERAVMARWQAAMGEGFALHFLNGLDIASKVAAIRSCDAFAAPGGTAAFIATLAGLPGIFWSHPALHGHFASQHRIFADARQIGQETIRPAPEAEGVHRYDWGGAGNLSYAMAPADFLAEAMAHLGPILDARAG</sequence>
<dbReference type="Proteomes" id="UP000198925">
    <property type="component" value="Unassembled WGS sequence"/>
</dbReference>
<dbReference type="EMBL" id="FMZX01000010">
    <property type="protein sequence ID" value="SDD61222.1"/>
    <property type="molecule type" value="Genomic_DNA"/>
</dbReference>
<dbReference type="AlphaFoldDB" id="A0A1G6W5R9"/>
<protein>
    <submittedName>
        <fullName evidence="1">Uncharacterized protein</fullName>
    </submittedName>
</protein>
<reference evidence="1 2" key="1">
    <citation type="submission" date="2016-10" db="EMBL/GenBank/DDBJ databases">
        <authorList>
            <person name="de Groot N.N."/>
        </authorList>
    </citation>
    <scope>NUCLEOTIDE SEQUENCE [LARGE SCALE GENOMIC DNA]</scope>
    <source>
        <strain evidence="1 2">CPCC 100156</strain>
    </source>
</reference>
<dbReference type="STRING" id="938405.SAMN02927895_01060"/>
<name>A0A1G6W5R9_9PROT</name>
<gene>
    <name evidence="1" type="ORF">SAMN04487779_101082</name>
</gene>
<accession>A0A1G6W5R9</accession>
<evidence type="ECO:0000313" key="1">
    <source>
        <dbReference type="EMBL" id="SDD61222.1"/>
    </source>
</evidence>